<dbReference type="InterPro" id="IPR013783">
    <property type="entry name" value="Ig-like_fold"/>
</dbReference>
<dbReference type="PANTHER" id="PTHR37833">
    <property type="entry name" value="LIPOPROTEIN-RELATED"/>
    <property type="match status" value="1"/>
</dbReference>
<evidence type="ECO:0000313" key="1">
    <source>
        <dbReference type="EMBL" id="TWU31720.1"/>
    </source>
</evidence>
<dbReference type="PANTHER" id="PTHR37833:SF1">
    <property type="entry name" value="SIGNAL PEPTIDE PROTEIN"/>
    <property type="match status" value="1"/>
</dbReference>
<organism evidence="1 2">
    <name type="scientific">Novipirellula artificiosorum</name>
    <dbReference type="NCBI Taxonomy" id="2528016"/>
    <lineage>
        <taxon>Bacteria</taxon>
        <taxon>Pseudomonadati</taxon>
        <taxon>Planctomycetota</taxon>
        <taxon>Planctomycetia</taxon>
        <taxon>Pirellulales</taxon>
        <taxon>Pirellulaceae</taxon>
        <taxon>Novipirellula</taxon>
    </lineage>
</organism>
<dbReference type="AlphaFoldDB" id="A0A5C6D4I5"/>
<keyword evidence="2" id="KW-1185">Reference proteome</keyword>
<reference evidence="1 2" key="1">
    <citation type="submission" date="2019-02" db="EMBL/GenBank/DDBJ databases">
        <title>Deep-cultivation of Planctomycetes and their phenomic and genomic characterization uncovers novel biology.</title>
        <authorList>
            <person name="Wiegand S."/>
            <person name="Jogler M."/>
            <person name="Boedeker C."/>
            <person name="Pinto D."/>
            <person name="Vollmers J."/>
            <person name="Rivas-Marin E."/>
            <person name="Kohn T."/>
            <person name="Peeters S.H."/>
            <person name="Heuer A."/>
            <person name="Rast P."/>
            <person name="Oberbeckmann S."/>
            <person name="Bunk B."/>
            <person name="Jeske O."/>
            <person name="Meyerdierks A."/>
            <person name="Storesund J.E."/>
            <person name="Kallscheuer N."/>
            <person name="Luecker S."/>
            <person name="Lage O.M."/>
            <person name="Pohl T."/>
            <person name="Merkel B.J."/>
            <person name="Hornburger P."/>
            <person name="Mueller R.-W."/>
            <person name="Bruemmer F."/>
            <person name="Labrenz M."/>
            <person name="Spormann A.M."/>
            <person name="Op Den Camp H."/>
            <person name="Overmann J."/>
            <person name="Amann R."/>
            <person name="Jetten M.S.M."/>
            <person name="Mascher T."/>
            <person name="Medema M.H."/>
            <person name="Devos D.P."/>
            <person name="Kaster A.-K."/>
            <person name="Ovreas L."/>
            <person name="Rohde M."/>
            <person name="Galperin M.Y."/>
            <person name="Jogler C."/>
        </authorList>
    </citation>
    <scope>NUCLEOTIDE SEQUENCE [LARGE SCALE GENOMIC DNA]</scope>
    <source>
        <strain evidence="1 2">Poly41</strain>
    </source>
</reference>
<sequence>MKRFFLLLVVAAIAGSATGWGINYTRYGHRTAHFGEIGYQGEITAENYQDHLDKLVQVKNPQVELPEGAEYDFGAMAPNDTGEHTFIVKNVGEGDLTLRLGATTCKCTLGSLKTDRLKPGEQTEVLLEWNVKTDSSTFGQSAQVLTNDPNHYAIDFRVNGRVVREMEMVPEEFTFGEVAAKENIELTSKIYSYLLPRIEDPELRFTSDALNELAEVTIEPFEPSEADGANAKAVQAFDISIKIKPGLRQGPLSQNAILSFRHRGEGETLDQGLADAGDGETGEKGMKKAFTAAIVGKVVGSISMIPNPRLTVTDAGNYVYDFGVVKQEDQRKAKTFVVLKGANREHEKLSVQSVVPEDVVRAKFGDPIQRATMTLYPLEIELQPGAERTKRLARDRDDYGKVRIVSDAPDGDKLTIGLTFSLEPI</sequence>
<evidence type="ECO:0000313" key="2">
    <source>
        <dbReference type="Proteomes" id="UP000319143"/>
    </source>
</evidence>
<dbReference type="Gene3D" id="2.60.40.10">
    <property type="entry name" value="Immunoglobulins"/>
    <property type="match status" value="1"/>
</dbReference>
<gene>
    <name evidence="1" type="ORF">Poly41_59540</name>
</gene>
<evidence type="ECO:0008006" key="3">
    <source>
        <dbReference type="Google" id="ProtNLM"/>
    </source>
</evidence>
<name>A0A5C6D4I5_9BACT</name>
<dbReference type="Proteomes" id="UP000319143">
    <property type="component" value="Unassembled WGS sequence"/>
</dbReference>
<dbReference type="InterPro" id="IPR011467">
    <property type="entry name" value="DUF1573"/>
</dbReference>
<protein>
    <recommendedName>
        <fullName evidence="3">DUF1573 domain-containing protein</fullName>
    </recommendedName>
</protein>
<accession>A0A5C6D4I5</accession>
<dbReference type="OrthoDB" id="215317at2"/>
<comment type="caution">
    <text evidence="1">The sequence shown here is derived from an EMBL/GenBank/DDBJ whole genome shotgun (WGS) entry which is preliminary data.</text>
</comment>
<dbReference type="EMBL" id="SJPV01000015">
    <property type="protein sequence ID" value="TWU31720.1"/>
    <property type="molecule type" value="Genomic_DNA"/>
</dbReference>
<dbReference type="Pfam" id="PF07610">
    <property type="entry name" value="DUF1573"/>
    <property type="match status" value="1"/>
</dbReference>
<proteinExistence type="predicted"/>
<dbReference type="RefSeq" id="WP_146530698.1">
    <property type="nucleotide sequence ID" value="NZ_SJPV01000015.1"/>
</dbReference>